<dbReference type="STRING" id="363999.A0A439CP73"/>
<name>A0A439CP73_9PEZI</name>
<keyword evidence="2" id="KW-0472">Membrane</keyword>
<evidence type="ECO:0000256" key="2">
    <source>
        <dbReference type="SAM" id="Phobius"/>
    </source>
</evidence>
<dbReference type="Pfam" id="PF26616">
    <property type="entry name" value="CorA-like"/>
    <property type="match status" value="1"/>
</dbReference>
<accession>A0A439CP73</accession>
<keyword evidence="2" id="KW-0812">Transmembrane</keyword>
<protein>
    <recommendedName>
        <fullName evidence="3">CorA-like transporter domain-containing protein</fullName>
    </recommendedName>
</protein>
<dbReference type="InterPro" id="IPR058257">
    <property type="entry name" value="CorA-like_dom"/>
</dbReference>
<keyword evidence="5" id="KW-1185">Reference proteome</keyword>
<evidence type="ECO:0000313" key="4">
    <source>
        <dbReference type="EMBL" id="RWA03951.1"/>
    </source>
</evidence>
<gene>
    <name evidence="4" type="ORF">EKO27_g11152</name>
</gene>
<feature type="compositionally biased region" description="Low complexity" evidence="1">
    <location>
        <begin position="396"/>
        <end position="407"/>
    </location>
</feature>
<evidence type="ECO:0000259" key="3">
    <source>
        <dbReference type="Pfam" id="PF26616"/>
    </source>
</evidence>
<feature type="compositionally biased region" description="Polar residues" evidence="1">
    <location>
        <begin position="384"/>
        <end position="395"/>
    </location>
</feature>
<comment type="caution">
    <text evidence="4">The sequence shown here is derived from an EMBL/GenBank/DDBJ whole genome shotgun (WGS) entry which is preliminary data.</text>
</comment>
<sequence>MSSASQSDHPVIPPAAPHAGAGASHISLGSYNASAIRRKLLERRESLFSKEHDDVEFWIAGAARKLGVGKDTLRRLKLLASTGTGLRTDPPRVPVPAAGDVLYVIRQANPWDRLRVTSEFFDSLADTLGVFPFFLESVLRFDIKSKDDNNTWHGFHSRRRLTGGGNVETCYMLHFFENNGSTEGDPWSPRQTAVYHRHYASGDQSSWILINPSAHLEESLQAEPEGVSRLTLSGKSSAARLHVLLTNSALRNWPDYIASQRTKVEEFEAKTFFSEADHIQRDDYDGRFQDRQNLQRLKQGLRRAAAMLDATTDLQARIRGFLDRSGDADDALRDAVTVELDDFDAEAKYYRRCISDLQQRASDTMSLSLDILNRRYSHANLRNAVTNESSPKTNASSLSTTTSTAVSEETEHKREQRTADNIRSLTRIATVYLPATVLSGIWSLHLVDANSADPLSTSSKYWGFMLALIGVCQVLVVVIAALHAEERRERTVDAAARDAAVVSP</sequence>
<feature type="region of interest" description="Disordered" evidence="1">
    <location>
        <begin position="384"/>
        <end position="418"/>
    </location>
</feature>
<dbReference type="AlphaFoldDB" id="A0A439CP73"/>
<feature type="transmembrane region" description="Helical" evidence="2">
    <location>
        <begin position="424"/>
        <end position="442"/>
    </location>
</feature>
<feature type="domain" description="CorA-like transporter" evidence="3">
    <location>
        <begin position="31"/>
        <end position="267"/>
    </location>
</feature>
<dbReference type="EMBL" id="RYZI01000661">
    <property type="protein sequence ID" value="RWA03951.1"/>
    <property type="molecule type" value="Genomic_DNA"/>
</dbReference>
<feature type="compositionally biased region" description="Basic and acidic residues" evidence="1">
    <location>
        <begin position="409"/>
        <end position="418"/>
    </location>
</feature>
<organism evidence="4 5">
    <name type="scientific">Xylaria grammica</name>
    <dbReference type="NCBI Taxonomy" id="363999"/>
    <lineage>
        <taxon>Eukaryota</taxon>
        <taxon>Fungi</taxon>
        <taxon>Dikarya</taxon>
        <taxon>Ascomycota</taxon>
        <taxon>Pezizomycotina</taxon>
        <taxon>Sordariomycetes</taxon>
        <taxon>Xylariomycetidae</taxon>
        <taxon>Xylariales</taxon>
        <taxon>Xylariaceae</taxon>
        <taxon>Xylaria</taxon>
    </lineage>
</organism>
<dbReference type="Gene3D" id="1.20.58.340">
    <property type="entry name" value="Magnesium transport protein CorA, transmembrane region"/>
    <property type="match status" value="1"/>
</dbReference>
<reference evidence="4 5" key="1">
    <citation type="submission" date="2018-12" db="EMBL/GenBank/DDBJ databases">
        <title>Draft genome sequence of Xylaria grammica IHI A82.</title>
        <authorList>
            <person name="Buettner E."/>
            <person name="Kellner H."/>
        </authorList>
    </citation>
    <scope>NUCLEOTIDE SEQUENCE [LARGE SCALE GENOMIC DNA]</scope>
    <source>
        <strain evidence="4 5">IHI A82</strain>
    </source>
</reference>
<dbReference type="Proteomes" id="UP000286045">
    <property type="component" value="Unassembled WGS sequence"/>
</dbReference>
<evidence type="ECO:0000313" key="5">
    <source>
        <dbReference type="Proteomes" id="UP000286045"/>
    </source>
</evidence>
<feature type="transmembrane region" description="Helical" evidence="2">
    <location>
        <begin position="462"/>
        <end position="482"/>
    </location>
</feature>
<evidence type="ECO:0000256" key="1">
    <source>
        <dbReference type="SAM" id="MobiDB-lite"/>
    </source>
</evidence>
<proteinExistence type="predicted"/>
<keyword evidence="2" id="KW-1133">Transmembrane helix</keyword>